<dbReference type="GO" id="GO:0008233">
    <property type="term" value="F:peptidase activity"/>
    <property type="evidence" value="ECO:0007669"/>
    <property type="project" value="InterPro"/>
</dbReference>
<dbReference type="InterPro" id="IPR002410">
    <property type="entry name" value="Peptidase_S33"/>
</dbReference>
<dbReference type="GO" id="GO:0016020">
    <property type="term" value="C:membrane"/>
    <property type="evidence" value="ECO:0007669"/>
    <property type="project" value="TreeGrafter"/>
</dbReference>
<dbReference type="GO" id="GO:0006508">
    <property type="term" value="P:proteolysis"/>
    <property type="evidence" value="ECO:0007669"/>
    <property type="project" value="InterPro"/>
</dbReference>
<proteinExistence type="inferred from homology"/>
<evidence type="ECO:0000313" key="5">
    <source>
        <dbReference type="Proteomes" id="UP000264071"/>
    </source>
</evidence>
<feature type="domain" description="AB hydrolase-1" evidence="3">
    <location>
        <begin position="22"/>
        <end position="270"/>
    </location>
</feature>
<evidence type="ECO:0000256" key="1">
    <source>
        <dbReference type="ARBA" id="ARBA00010088"/>
    </source>
</evidence>
<keyword evidence="2 4" id="KW-0378">Hydrolase</keyword>
<protein>
    <submittedName>
        <fullName evidence="4">Alpha/beta hydrolase</fullName>
    </submittedName>
</protein>
<dbReference type="Pfam" id="PF12697">
    <property type="entry name" value="Abhydrolase_6"/>
    <property type="match status" value="1"/>
</dbReference>
<organism evidence="4 5">
    <name type="scientific">Gemmatimonas aurantiaca</name>
    <dbReference type="NCBI Taxonomy" id="173480"/>
    <lineage>
        <taxon>Bacteria</taxon>
        <taxon>Pseudomonadati</taxon>
        <taxon>Gemmatimonadota</taxon>
        <taxon>Gemmatimonadia</taxon>
        <taxon>Gemmatimonadales</taxon>
        <taxon>Gemmatimonadaceae</taxon>
        <taxon>Gemmatimonas</taxon>
    </lineage>
</organism>
<dbReference type="InterPro" id="IPR050266">
    <property type="entry name" value="AB_hydrolase_sf"/>
</dbReference>
<dbReference type="PRINTS" id="PR00793">
    <property type="entry name" value="PROAMNOPTASE"/>
</dbReference>
<dbReference type="PANTHER" id="PTHR43798:SF33">
    <property type="entry name" value="HYDROLASE, PUTATIVE (AFU_ORTHOLOGUE AFUA_2G14860)-RELATED"/>
    <property type="match status" value="1"/>
</dbReference>
<gene>
    <name evidence="4" type="ORF">DGD08_15515</name>
</gene>
<name>A0A3D4VD08_9BACT</name>
<dbReference type="InterPro" id="IPR029058">
    <property type="entry name" value="AB_hydrolase_fold"/>
</dbReference>
<reference evidence="4 5" key="1">
    <citation type="journal article" date="2018" name="Nat. Biotechnol.">
        <title>A standardized bacterial taxonomy based on genome phylogeny substantially revises the tree of life.</title>
        <authorList>
            <person name="Parks D.H."/>
            <person name="Chuvochina M."/>
            <person name="Waite D.W."/>
            <person name="Rinke C."/>
            <person name="Skarshewski A."/>
            <person name="Chaumeil P.A."/>
            <person name="Hugenholtz P."/>
        </authorList>
    </citation>
    <scope>NUCLEOTIDE SEQUENCE [LARGE SCALE GENOMIC DNA]</scope>
    <source>
        <strain evidence="4">UBA8844</strain>
    </source>
</reference>
<dbReference type="PANTHER" id="PTHR43798">
    <property type="entry name" value="MONOACYLGLYCEROL LIPASE"/>
    <property type="match status" value="1"/>
</dbReference>
<sequence length="282" mass="30886">MPFSVSTSLYYRIDGPVDAPPVLLLHGGPGAHHDYLYPQMLALAENHRVYTYDQRGGGQSKTDDPTPITWETQVADLGTLIREFGLVPPTLIGYSWGAMLAMLYAIRCTQDPSLPAPARMVLISPAPITRAWRTQFEEALAARGRGEVIQGMRAELAASGLRERDPDAYRQRSFELSVAGYFHDPRNATALTPFRVTGKVQQSIWNSLGDFDLRDAICAVDCPALVLHGNSDPIPLESAAAVAECLGARFVVLDACGHVPYVEQPEELFAVMQTFLAETTEP</sequence>
<dbReference type="AlphaFoldDB" id="A0A3D4VD08"/>
<dbReference type="Proteomes" id="UP000264071">
    <property type="component" value="Unassembled WGS sequence"/>
</dbReference>
<evidence type="ECO:0000256" key="2">
    <source>
        <dbReference type="ARBA" id="ARBA00022801"/>
    </source>
</evidence>
<comment type="similarity">
    <text evidence="1">Belongs to the peptidase S33 family.</text>
</comment>
<comment type="caution">
    <text evidence="4">The sequence shown here is derived from an EMBL/GenBank/DDBJ whole genome shotgun (WGS) entry which is preliminary data.</text>
</comment>
<dbReference type="EMBL" id="DPIY01000011">
    <property type="protein sequence ID" value="HCT58612.1"/>
    <property type="molecule type" value="Genomic_DNA"/>
</dbReference>
<evidence type="ECO:0000313" key="4">
    <source>
        <dbReference type="EMBL" id="HCT58612.1"/>
    </source>
</evidence>
<accession>A0A3D4VD08</accession>
<dbReference type="OMA" id="WGPNEYT"/>
<dbReference type="Gene3D" id="3.40.50.1820">
    <property type="entry name" value="alpha/beta hydrolase"/>
    <property type="match status" value="1"/>
</dbReference>
<dbReference type="SUPFAM" id="SSF53474">
    <property type="entry name" value="alpha/beta-Hydrolases"/>
    <property type="match status" value="1"/>
</dbReference>
<dbReference type="InterPro" id="IPR000073">
    <property type="entry name" value="AB_hydrolase_1"/>
</dbReference>
<evidence type="ECO:0000259" key="3">
    <source>
        <dbReference type="Pfam" id="PF12697"/>
    </source>
</evidence>